<feature type="binding site" evidence="10">
    <location>
        <position position="230"/>
    </location>
    <ligand>
        <name>thiamine diphosphate</name>
        <dbReference type="ChEBI" id="CHEBI:58937"/>
    </ligand>
</feature>
<dbReference type="GO" id="GO:0008661">
    <property type="term" value="F:1-deoxy-D-xylulose-5-phosphate synthase activity"/>
    <property type="evidence" value="ECO:0007669"/>
    <property type="project" value="UniProtKB-UniRule"/>
</dbReference>
<gene>
    <name evidence="10 13" type="primary">dxs</name>
    <name evidence="13" type="ORF">HMPREF0058_0535</name>
</gene>
<feature type="binding site" evidence="10">
    <location>
        <position position="341"/>
    </location>
    <ligand>
        <name>thiamine diphosphate</name>
        <dbReference type="ChEBI" id="CHEBI:58937"/>
    </ligand>
</feature>
<dbReference type="HOGENOM" id="CLU_009227_1_4_11"/>
<evidence type="ECO:0000259" key="12">
    <source>
        <dbReference type="SMART" id="SM00861"/>
    </source>
</evidence>
<dbReference type="GO" id="GO:0016114">
    <property type="term" value="P:terpenoid biosynthetic process"/>
    <property type="evidence" value="ECO:0007669"/>
    <property type="project" value="UniProtKB-UniRule"/>
</dbReference>
<accession>C0W3U1</accession>
<keyword evidence="8 10" id="KW-0786">Thiamine pyrophosphate</keyword>
<dbReference type="GO" id="GO:0009228">
    <property type="term" value="P:thiamine biosynthetic process"/>
    <property type="evidence" value="ECO:0007669"/>
    <property type="project" value="UniProtKB-UniRule"/>
</dbReference>
<feature type="compositionally biased region" description="Polar residues" evidence="11">
    <location>
        <begin position="25"/>
        <end position="35"/>
    </location>
</feature>
<dbReference type="EC" id="2.2.1.7" evidence="10"/>
<dbReference type="SUPFAM" id="SSF52922">
    <property type="entry name" value="TK C-terminal domain-like"/>
    <property type="match status" value="1"/>
</dbReference>
<dbReference type="NCBIfam" id="NF003933">
    <property type="entry name" value="PRK05444.2-2"/>
    <property type="match status" value="1"/>
</dbReference>
<feature type="domain" description="Transketolase-like pyrimidine-binding" evidence="12">
    <location>
        <begin position="371"/>
        <end position="535"/>
    </location>
</feature>
<dbReference type="Pfam" id="PF02779">
    <property type="entry name" value="Transket_pyr"/>
    <property type="match status" value="1"/>
</dbReference>
<comment type="function">
    <text evidence="10">Catalyzes the acyloin condensation reaction between C atoms 2 and 3 of pyruvate and glyceraldehyde 3-phosphate to yield 1-deoxy-D-xylulose-5-phosphate (DXP).</text>
</comment>
<dbReference type="PROSITE" id="PS00802">
    <property type="entry name" value="TRANSKETOLASE_2"/>
    <property type="match status" value="1"/>
</dbReference>
<feature type="binding site" evidence="10">
    <location>
        <begin position="201"/>
        <end position="202"/>
    </location>
    <ligand>
        <name>thiamine diphosphate</name>
        <dbReference type="ChEBI" id="CHEBI:58937"/>
    </ligand>
</feature>
<keyword evidence="6 10" id="KW-0460">Magnesium</keyword>
<protein>
    <recommendedName>
        <fullName evidence="10">1-deoxy-D-xylulose-5-phosphate synthase</fullName>
        <ecNumber evidence="10">2.2.1.7</ecNumber>
    </recommendedName>
    <alternativeName>
        <fullName evidence="10">1-deoxyxylulose-5-phosphate synthase</fullName>
        <shortName evidence="10">DXP synthase</shortName>
        <shortName evidence="10">DXPS</shortName>
    </alternativeName>
</protein>
<dbReference type="InterPro" id="IPR020826">
    <property type="entry name" value="Transketolase_BS"/>
</dbReference>
<evidence type="ECO:0000256" key="4">
    <source>
        <dbReference type="ARBA" id="ARBA00022679"/>
    </source>
</evidence>
<dbReference type="InterPro" id="IPR009014">
    <property type="entry name" value="Transketo_C/PFOR_II"/>
</dbReference>
<evidence type="ECO:0000256" key="5">
    <source>
        <dbReference type="ARBA" id="ARBA00022723"/>
    </source>
</evidence>
<dbReference type="InterPro" id="IPR029061">
    <property type="entry name" value="THDP-binding"/>
</dbReference>
<feature type="binding site" evidence="10">
    <location>
        <position position="200"/>
    </location>
    <ligand>
        <name>Mg(2+)</name>
        <dbReference type="ChEBI" id="CHEBI:18420"/>
    </ligand>
</feature>
<dbReference type="STRING" id="103621.GCA_001067145_01254"/>
<dbReference type="Pfam" id="PF02780">
    <property type="entry name" value="Transketolase_C"/>
    <property type="match status" value="1"/>
</dbReference>
<evidence type="ECO:0000256" key="7">
    <source>
        <dbReference type="ARBA" id="ARBA00022977"/>
    </source>
</evidence>
<dbReference type="GO" id="GO:0019288">
    <property type="term" value="P:isopentenyl diphosphate biosynthetic process, methylerythritol 4-phosphate pathway"/>
    <property type="evidence" value="ECO:0007669"/>
    <property type="project" value="TreeGrafter"/>
</dbReference>
<organism evidence="13 14">
    <name type="scientific">Actinomyces urogenitalis DSM 15434</name>
    <dbReference type="NCBI Taxonomy" id="525246"/>
    <lineage>
        <taxon>Bacteria</taxon>
        <taxon>Bacillati</taxon>
        <taxon>Actinomycetota</taxon>
        <taxon>Actinomycetes</taxon>
        <taxon>Actinomycetales</taxon>
        <taxon>Actinomycetaceae</taxon>
        <taxon>Actinomyces</taxon>
    </lineage>
</organism>
<comment type="caution">
    <text evidence="13">The sequence shown here is derived from an EMBL/GenBank/DDBJ whole genome shotgun (WGS) entry which is preliminary data.</text>
</comment>
<proteinExistence type="inferred from homology"/>
<dbReference type="SMART" id="SM00861">
    <property type="entry name" value="Transket_pyr"/>
    <property type="match status" value="1"/>
</dbReference>
<dbReference type="Gene3D" id="3.40.50.920">
    <property type="match status" value="1"/>
</dbReference>
<dbReference type="UniPathway" id="UPA00064">
    <property type="reaction ID" value="UER00091"/>
</dbReference>
<evidence type="ECO:0000256" key="6">
    <source>
        <dbReference type="ARBA" id="ARBA00022842"/>
    </source>
</evidence>
<dbReference type="HAMAP" id="MF_00315">
    <property type="entry name" value="DXP_synth"/>
    <property type="match status" value="1"/>
</dbReference>
<dbReference type="InterPro" id="IPR005475">
    <property type="entry name" value="Transketolase-like_Pyr-bd"/>
</dbReference>
<comment type="catalytic activity">
    <reaction evidence="10">
        <text>D-glyceraldehyde 3-phosphate + pyruvate + H(+) = 1-deoxy-D-xylulose 5-phosphate + CO2</text>
        <dbReference type="Rhea" id="RHEA:12605"/>
        <dbReference type="ChEBI" id="CHEBI:15361"/>
        <dbReference type="ChEBI" id="CHEBI:15378"/>
        <dbReference type="ChEBI" id="CHEBI:16526"/>
        <dbReference type="ChEBI" id="CHEBI:57792"/>
        <dbReference type="ChEBI" id="CHEBI:59776"/>
        <dbReference type="EC" id="2.2.1.7"/>
    </reaction>
</comment>
<comment type="cofactor">
    <cofactor evidence="10">
        <name>thiamine diphosphate</name>
        <dbReference type="ChEBI" id="CHEBI:58937"/>
    </cofactor>
    <text evidence="10">Binds 1 thiamine pyrophosphate per subunit.</text>
</comment>
<keyword evidence="14" id="KW-1185">Reference proteome</keyword>
<dbReference type="GO" id="GO:0030976">
    <property type="term" value="F:thiamine pyrophosphate binding"/>
    <property type="evidence" value="ECO:0007669"/>
    <property type="project" value="UniProtKB-UniRule"/>
</dbReference>
<keyword evidence="4 10" id="KW-0808">Transferase</keyword>
<comment type="similarity">
    <text evidence="2 10">Belongs to the transketolase family. DXPS subfamily.</text>
</comment>
<evidence type="ECO:0000256" key="10">
    <source>
        <dbReference type="HAMAP-Rule" id="MF_00315"/>
    </source>
</evidence>
<dbReference type="PANTHER" id="PTHR43322">
    <property type="entry name" value="1-D-DEOXYXYLULOSE 5-PHOSPHATE SYNTHASE-RELATED"/>
    <property type="match status" value="1"/>
</dbReference>
<name>C0W3U1_9ACTO</name>
<dbReference type="GO" id="GO:0005829">
    <property type="term" value="C:cytosol"/>
    <property type="evidence" value="ECO:0007669"/>
    <property type="project" value="TreeGrafter"/>
</dbReference>
<dbReference type="CDD" id="cd02007">
    <property type="entry name" value="TPP_DXS"/>
    <property type="match status" value="1"/>
</dbReference>
<evidence type="ECO:0000256" key="11">
    <source>
        <dbReference type="SAM" id="MobiDB-lite"/>
    </source>
</evidence>
<evidence type="ECO:0000256" key="3">
    <source>
        <dbReference type="ARBA" id="ARBA00011738"/>
    </source>
</evidence>
<dbReference type="EMBL" id="ACFH01000030">
    <property type="protein sequence ID" value="EEH66617.1"/>
    <property type="molecule type" value="Genomic_DNA"/>
</dbReference>
<dbReference type="SUPFAM" id="SSF52518">
    <property type="entry name" value="Thiamin diphosphate-binding fold (THDP-binding)"/>
    <property type="match status" value="2"/>
</dbReference>
<evidence type="ECO:0000256" key="1">
    <source>
        <dbReference type="ARBA" id="ARBA00004980"/>
    </source>
</evidence>
<sequence>MTGGSHASPAHGHLMRGQGPIGRTTAMNLSTQAPGSGQEHVRGGAHVQACQDLPATPLLSSIRCPSDLRRLTSDDLTALAQEIREYLVATVARTGGHLGPNLGVVELTLAVHRVFSSPRDTIVFDTGHQAYVHKLLTGRQDFSHLRERGGVSGYPARSESVHDVVENSHASTALSWADGIARANHLAHREDRHVVAVIGDGAMTGGMAWEALNNIADSVDKHLVIVVNDNGRSYAPTIGGLAHHLDALRTNPGYERMLSTVKKGLLSQGAPGRAAYDALHGLKRGLKDVLVPSAFFEDLGIKYTGPVDGHDETALEFALTRAREYAEPVIVHVITQKGRGYTPAEEDMADRFHAVGRIHPETGLPVVPERFGWTAVFAEEVLELARRDERIVGVTAAMQQPVGLQPLADAMPERVIDVGIAEQHALTAAAGMAFAGMHPVVALYATFLNRAFDQLLMDVALHWAGVTVVLDRAGLTGTDGASHNGMWDMALLSHVPGLRLAAPRDEQTLRQALRTAVATQDGPTVLRYAKGALPAPQPVLRTIGDPDHPFEALDVLADSTQGDVSGAVVIVGIGAMVPAALQAGVRLAEQGEPVLVVSPRWAIPVPQTLVDLVARCRGAVVVEDGLVEGGIGSQLRDALEERWTGSQGDGEVALGAERPPLVARIGVPRRFLTTASRDQLLADFGMDADGVARAARRIVRTRSA</sequence>
<reference evidence="13 14" key="1">
    <citation type="submission" date="2009-01" db="EMBL/GenBank/DDBJ databases">
        <authorList>
            <person name="Qin X."/>
            <person name="Bachman B."/>
            <person name="Battles P."/>
            <person name="Bell A."/>
            <person name="Bess C."/>
            <person name="Bickham C."/>
            <person name="Chaboub L."/>
            <person name="Chen D."/>
            <person name="Coyle M."/>
            <person name="Deiros D.R."/>
            <person name="Dinh H."/>
            <person name="Forbes L."/>
            <person name="Fowler G."/>
            <person name="Francisco L."/>
            <person name="Fu Q."/>
            <person name="Gubbala S."/>
            <person name="Hale W."/>
            <person name="Han Y."/>
            <person name="Hemphill L."/>
            <person name="Highlander S.K."/>
            <person name="Hirani K."/>
            <person name="Hogues M."/>
            <person name="Jackson L."/>
            <person name="Jakkamsetti A."/>
            <person name="Javaid M."/>
            <person name="Jiang H."/>
            <person name="Korchina V."/>
            <person name="Kovar C."/>
            <person name="Lara F."/>
            <person name="Lee S."/>
            <person name="Mata R."/>
            <person name="Mathew T."/>
            <person name="Moen C."/>
            <person name="Morales K."/>
            <person name="Munidasa M."/>
            <person name="Nazareth L."/>
            <person name="Ngo R."/>
            <person name="Nguyen L."/>
            <person name="Okwuonu G."/>
            <person name="Ongeri F."/>
            <person name="Patil S."/>
            <person name="Petrosino J."/>
            <person name="Pham C."/>
            <person name="Pham P."/>
            <person name="Pu L.-L."/>
            <person name="Puazo M."/>
            <person name="Raj R."/>
            <person name="Reid J."/>
            <person name="Rouhana J."/>
            <person name="Saada N."/>
            <person name="Shang Y."/>
            <person name="Simmons D."/>
            <person name="Thornton R."/>
            <person name="Warren J."/>
            <person name="Weissenberger G."/>
            <person name="Zhang J."/>
            <person name="Zhang L."/>
            <person name="Zhou C."/>
            <person name="Zhu D."/>
            <person name="Muzny D."/>
            <person name="Worley K."/>
            <person name="Gibbs R."/>
        </authorList>
    </citation>
    <scope>NUCLEOTIDE SEQUENCE [LARGE SCALE GENOMIC DNA]</scope>
    <source>
        <strain evidence="13 14">DSM 15434</strain>
    </source>
</reference>
<feature type="binding site" evidence="10">
    <location>
        <position position="230"/>
    </location>
    <ligand>
        <name>Mg(2+)</name>
        <dbReference type="ChEBI" id="CHEBI:18420"/>
    </ligand>
</feature>
<keyword evidence="9 10" id="KW-0414">Isoprene biosynthesis</keyword>
<evidence type="ECO:0000313" key="13">
    <source>
        <dbReference type="EMBL" id="EEH66617.1"/>
    </source>
</evidence>
<comment type="pathway">
    <text evidence="1 10">Metabolic intermediate biosynthesis; 1-deoxy-D-xylulose 5-phosphate biosynthesis; 1-deoxy-D-xylulose 5-phosphate from D-glyceraldehyde 3-phosphate and pyruvate: step 1/1.</text>
</comment>
<evidence type="ECO:0000256" key="2">
    <source>
        <dbReference type="ARBA" id="ARBA00011081"/>
    </source>
</evidence>
<comment type="cofactor">
    <cofactor evidence="10">
        <name>Mg(2+)</name>
        <dbReference type="ChEBI" id="CHEBI:18420"/>
    </cofactor>
    <text evidence="10">Binds 1 Mg(2+) ion per subunit.</text>
</comment>
<evidence type="ECO:0000256" key="8">
    <source>
        <dbReference type="ARBA" id="ARBA00023052"/>
    </source>
</evidence>
<feature type="binding site" evidence="10">
    <location>
        <position position="128"/>
    </location>
    <ligand>
        <name>thiamine diphosphate</name>
        <dbReference type="ChEBI" id="CHEBI:58937"/>
    </ligand>
</feature>
<dbReference type="NCBIfam" id="TIGR00204">
    <property type="entry name" value="dxs"/>
    <property type="match status" value="1"/>
</dbReference>
<keyword evidence="7 10" id="KW-0784">Thiamine biosynthesis</keyword>
<evidence type="ECO:0000313" key="14">
    <source>
        <dbReference type="Proteomes" id="UP000004778"/>
    </source>
</evidence>
<dbReference type="Pfam" id="PF13292">
    <property type="entry name" value="DXP_synthase_N"/>
    <property type="match status" value="1"/>
</dbReference>
<comment type="subunit">
    <text evidence="3 10">Homodimer.</text>
</comment>
<feature type="binding site" evidence="10">
    <location>
        <position position="422"/>
    </location>
    <ligand>
        <name>thiamine diphosphate</name>
        <dbReference type="ChEBI" id="CHEBI:58937"/>
    </ligand>
</feature>
<dbReference type="InterPro" id="IPR033248">
    <property type="entry name" value="Transketolase_C"/>
</dbReference>
<feature type="binding site" evidence="10">
    <location>
        <begin position="168"/>
        <end position="170"/>
    </location>
    <ligand>
        <name>thiamine diphosphate</name>
        <dbReference type="ChEBI" id="CHEBI:58937"/>
    </ligand>
</feature>
<feature type="region of interest" description="Disordered" evidence="11">
    <location>
        <begin position="1"/>
        <end position="44"/>
    </location>
</feature>
<evidence type="ECO:0000256" key="9">
    <source>
        <dbReference type="ARBA" id="ARBA00023229"/>
    </source>
</evidence>
<dbReference type="PANTHER" id="PTHR43322:SF5">
    <property type="entry name" value="1-DEOXY-D-XYLULOSE-5-PHOSPHATE SYNTHASE, CHLOROPLASTIC"/>
    <property type="match status" value="1"/>
</dbReference>
<dbReference type="Proteomes" id="UP000004778">
    <property type="component" value="Unassembled WGS sequence"/>
</dbReference>
<dbReference type="AlphaFoldDB" id="C0W3U1"/>
<dbReference type="InterPro" id="IPR005477">
    <property type="entry name" value="Dxylulose-5-P_synthase"/>
</dbReference>
<dbReference type="Gene3D" id="3.40.50.970">
    <property type="match status" value="2"/>
</dbReference>
<dbReference type="CDD" id="cd07033">
    <property type="entry name" value="TPP_PYR_DXS_TK_like"/>
    <property type="match status" value="1"/>
</dbReference>
<dbReference type="GO" id="GO:0000287">
    <property type="term" value="F:magnesium ion binding"/>
    <property type="evidence" value="ECO:0007669"/>
    <property type="project" value="UniProtKB-UniRule"/>
</dbReference>
<dbReference type="eggNOG" id="COG1154">
    <property type="taxonomic scope" value="Bacteria"/>
</dbReference>
<keyword evidence="5 10" id="KW-0479">Metal-binding</keyword>